<dbReference type="SUPFAM" id="SSF55785">
    <property type="entry name" value="PYP-like sensor domain (PAS domain)"/>
    <property type="match status" value="4"/>
</dbReference>
<proteinExistence type="predicted"/>
<dbReference type="PROSITE" id="PS00622">
    <property type="entry name" value="HTH_LUXR_1"/>
    <property type="match status" value="1"/>
</dbReference>
<dbReference type="EC" id="2.7.13.3" evidence="2"/>
<dbReference type="InterPro" id="IPR000792">
    <property type="entry name" value="Tscrpt_reg_LuxR_C"/>
</dbReference>
<evidence type="ECO:0000256" key="3">
    <source>
        <dbReference type="ARBA" id="ARBA00022553"/>
    </source>
</evidence>
<dbReference type="CDD" id="cd00130">
    <property type="entry name" value="PAS"/>
    <property type="match status" value="2"/>
</dbReference>
<evidence type="ECO:0000313" key="12">
    <source>
        <dbReference type="EMBL" id="QCO17123.1"/>
    </source>
</evidence>
<gene>
    <name evidence="12" type="ORF">D3869_17785</name>
</gene>
<reference evidence="12 13" key="1">
    <citation type="submission" date="2018-09" db="EMBL/GenBank/DDBJ databases">
        <title>Whole genome based analysis of evolution and adaptive divergence in Indian and Brazilian strains of Azospirillum brasilense.</title>
        <authorList>
            <person name="Singh C."/>
            <person name="Tripathi A.K."/>
        </authorList>
    </citation>
    <scope>NUCLEOTIDE SEQUENCE [LARGE SCALE GENOMIC DNA]</scope>
    <source>
        <strain evidence="12 13">MTCC4039</strain>
        <plasmid evidence="12 13">p1</plasmid>
    </source>
</reference>
<evidence type="ECO:0000256" key="8">
    <source>
        <dbReference type="SAM" id="MobiDB-lite"/>
    </source>
</evidence>
<dbReference type="Pfam" id="PF08447">
    <property type="entry name" value="PAS_3"/>
    <property type="match status" value="2"/>
</dbReference>
<dbReference type="PROSITE" id="PS50043">
    <property type="entry name" value="HTH_LUXR_2"/>
    <property type="match status" value="1"/>
</dbReference>
<evidence type="ECO:0000256" key="6">
    <source>
        <dbReference type="ARBA" id="ARBA00023125"/>
    </source>
</evidence>
<feature type="modified residue" description="4-aspartylphosphate" evidence="7">
    <location>
        <position position="604"/>
    </location>
</feature>
<dbReference type="PRINTS" id="PR00038">
    <property type="entry name" value="HTHLUXR"/>
</dbReference>
<dbReference type="PROSITE" id="PS50110">
    <property type="entry name" value="RESPONSE_REGULATORY"/>
    <property type="match status" value="1"/>
</dbReference>
<dbReference type="SMART" id="SM00091">
    <property type="entry name" value="PAS"/>
    <property type="match status" value="3"/>
</dbReference>
<dbReference type="InterPro" id="IPR000014">
    <property type="entry name" value="PAS"/>
</dbReference>
<evidence type="ECO:0000259" key="11">
    <source>
        <dbReference type="PROSITE" id="PS50113"/>
    </source>
</evidence>
<keyword evidence="5" id="KW-0418">Kinase</keyword>
<dbReference type="SMART" id="SM00448">
    <property type="entry name" value="REC"/>
    <property type="match status" value="1"/>
</dbReference>
<dbReference type="PANTHER" id="PTHR43304">
    <property type="entry name" value="PHYTOCHROME-LIKE PROTEIN CPH1"/>
    <property type="match status" value="1"/>
</dbReference>
<dbReference type="InterPro" id="IPR011006">
    <property type="entry name" value="CheY-like_superfamily"/>
</dbReference>
<feature type="region of interest" description="Disordered" evidence="8">
    <location>
        <begin position="754"/>
        <end position="784"/>
    </location>
</feature>
<evidence type="ECO:0000256" key="4">
    <source>
        <dbReference type="ARBA" id="ARBA00022679"/>
    </source>
</evidence>
<feature type="domain" description="Response regulatory" evidence="10">
    <location>
        <begin position="555"/>
        <end position="670"/>
    </location>
</feature>
<dbReference type="InterPro" id="IPR052162">
    <property type="entry name" value="Sensor_kinase/Photoreceptor"/>
</dbReference>
<dbReference type="InterPro" id="IPR013655">
    <property type="entry name" value="PAS_fold_3"/>
</dbReference>
<feature type="domain" description="PAC" evidence="11">
    <location>
        <begin position="126"/>
        <end position="179"/>
    </location>
</feature>
<evidence type="ECO:0000256" key="2">
    <source>
        <dbReference type="ARBA" id="ARBA00012438"/>
    </source>
</evidence>
<dbReference type="EMBL" id="CP032346">
    <property type="protein sequence ID" value="QCO17123.1"/>
    <property type="molecule type" value="Genomic_DNA"/>
</dbReference>
<dbReference type="RefSeq" id="WP_137141263.1">
    <property type="nucleotide sequence ID" value="NZ_CP032346.1"/>
</dbReference>
<organism evidence="12 13">
    <name type="scientific">Azospirillum brasilense</name>
    <dbReference type="NCBI Taxonomy" id="192"/>
    <lineage>
        <taxon>Bacteria</taxon>
        <taxon>Pseudomonadati</taxon>
        <taxon>Pseudomonadota</taxon>
        <taxon>Alphaproteobacteria</taxon>
        <taxon>Rhodospirillales</taxon>
        <taxon>Azospirillaceae</taxon>
        <taxon>Azospirillum</taxon>
    </lineage>
</organism>
<dbReference type="SMART" id="SM00421">
    <property type="entry name" value="HTH_LUXR"/>
    <property type="match status" value="1"/>
</dbReference>
<feature type="domain" description="PAC" evidence="11">
    <location>
        <begin position="256"/>
        <end position="308"/>
    </location>
</feature>
<keyword evidence="6" id="KW-0238">DNA-binding</keyword>
<evidence type="ECO:0000256" key="7">
    <source>
        <dbReference type="PROSITE-ProRule" id="PRU00169"/>
    </source>
</evidence>
<dbReference type="NCBIfam" id="TIGR00229">
    <property type="entry name" value="sensory_box"/>
    <property type="match status" value="3"/>
</dbReference>
<dbReference type="Gene3D" id="3.40.50.2300">
    <property type="match status" value="1"/>
</dbReference>
<dbReference type="GO" id="GO:0004673">
    <property type="term" value="F:protein histidine kinase activity"/>
    <property type="evidence" value="ECO:0007669"/>
    <property type="project" value="UniProtKB-EC"/>
</dbReference>
<evidence type="ECO:0000259" key="10">
    <source>
        <dbReference type="PROSITE" id="PS50110"/>
    </source>
</evidence>
<feature type="domain" description="HTH luxR-type" evidence="9">
    <location>
        <begin position="690"/>
        <end position="755"/>
    </location>
</feature>
<accession>A0A4D8R8N5</accession>
<geneLocation type="plasmid" evidence="12">
    <name>p1</name>
</geneLocation>
<name>A0A4D8R8N5_AZOBR</name>
<dbReference type="CDD" id="cd06170">
    <property type="entry name" value="LuxR_C_like"/>
    <property type="match status" value="1"/>
</dbReference>
<dbReference type="InterPro" id="IPR001789">
    <property type="entry name" value="Sig_transdc_resp-reg_receiver"/>
</dbReference>
<feature type="domain" description="PAC" evidence="11">
    <location>
        <begin position="387"/>
        <end position="439"/>
    </location>
</feature>
<dbReference type="Gene3D" id="3.30.450.20">
    <property type="entry name" value="PAS domain"/>
    <property type="match status" value="4"/>
</dbReference>
<dbReference type="Pfam" id="PF13426">
    <property type="entry name" value="PAS_9"/>
    <property type="match status" value="1"/>
</dbReference>
<dbReference type="InterPro" id="IPR001610">
    <property type="entry name" value="PAC"/>
</dbReference>
<keyword evidence="4" id="KW-0808">Transferase</keyword>
<evidence type="ECO:0000313" key="13">
    <source>
        <dbReference type="Proteomes" id="UP000298693"/>
    </source>
</evidence>
<dbReference type="InterPro" id="IPR013656">
    <property type="entry name" value="PAS_4"/>
</dbReference>
<evidence type="ECO:0000256" key="5">
    <source>
        <dbReference type="ARBA" id="ARBA00022777"/>
    </source>
</evidence>
<dbReference type="InterPro" id="IPR000700">
    <property type="entry name" value="PAS-assoc_C"/>
</dbReference>
<dbReference type="AlphaFoldDB" id="A0A4D8R8N5"/>
<dbReference type="InterPro" id="IPR016032">
    <property type="entry name" value="Sig_transdc_resp-reg_C-effctor"/>
</dbReference>
<protein>
    <recommendedName>
        <fullName evidence="2">histidine kinase</fullName>
        <ecNumber evidence="2">2.7.13.3</ecNumber>
    </recommendedName>
</protein>
<keyword evidence="3 7" id="KW-0597">Phosphoprotein</keyword>
<dbReference type="PANTHER" id="PTHR43304:SF1">
    <property type="entry name" value="PAC DOMAIN-CONTAINING PROTEIN"/>
    <property type="match status" value="1"/>
</dbReference>
<dbReference type="Pfam" id="PF00196">
    <property type="entry name" value="GerE"/>
    <property type="match status" value="1"/>
</dbReference>
<dbReference type="Proteomes" id="UP000298693">
    <property type="component" value="Plasmid p1"/>
</dbReference>
<dbReference type="SUPFAM" id="SSF46894">
    <property type="entry name" value="C-terminal effector domain of the bipartite response regulators"/>
    <property type="match status" value="1"/>
</dbReference>
<dbReference type="GO" id="GO:0000160">
    <property type="term" value="P:phosphorelay signal transduction system"/>
    <property type="evidence" value="ECO:0007669"/>
    <property type="project" value="InterPro"/>
</dbReference>
<dbReference type="SMART" id="SM00086">
    <property type="entry name" value="PAC"/>
    <property type="match status" value="3"/>
</dbReference>
<dbReference type="InterPro" id="IPR036388">
    <property type="entry name" value="WH-like_DNA-bd_sf"/>
</dbReference>
<dbReference type="GO" id="GO:0003677">
    <property type="term" value="F:DNA binding"/>
    <property type="evidence" value="ECO:0007669"/>
    <property type="project" value="UniProtKB-KW"/>
</dbReference>
<dbReference type="PROSITE" id="PS50113">
    <property type="entry name" value="PAC"/>
    <property type="match status" value="4"/>
</dbReference>
<evidence type="ECO:0000259" key="9">
    <source>
        <dbReference type="PROSITE" id="PS50043"/>
    </source>
</evidence>
<dbReference type="InterPro" id="IPR035965">
    <property type="entry name" value="PAS-like_dom_sf"/>
</dbReference>
<dbReference type="Pfam" id="PF08448">
    <property type="entry name" value="PAS_4"/>
    <property type="match status" value="1"/>
</dbReference>
<comment type="catalytic activity">
    <reaction evidence="1">
        <text>ATP + protein L-histidine = ADP + protein N-phospho-L-histidine.</text>
        <dbReference type="EC" id="2.7.13.3"/>
    </reaction>
</comment>
<dbReference type="GO" id="GO:0006355">
    <property type="term" value="P:regulation of DNA-templated transcription"/>
    <property type="evidence" value="ECO:0007669"/>
    <property type="project" value="InterPro"/>
</dbReference>
<feature type="domain" description="PAC" evidence="11">
    <location>
        <begin position="508"/>
        <end position="560"/>
    </location>
</feature>
<sequence length="784" mass="86185">MSRQFLETPRRFHRGNDASAADGFHGGGIMGECVRTHDWTATPLGPAETWPQSLRTALSIMLNSAFPTYLAWGPELTSFYNDAYIPIMGDKPNGLGRPFPKVWPEVWDTIGPITERAMHGEASYFEDLPLTLVRRGHPEATWFSFSYSPIRDETGGVGGILCTVLETTQRVHAETALRRSEARLQAAIDLVDVSPYTWDPATGALDWDARLRSMWGLSPGTPVSLDVWMFGIHPDDRAQVEAALAHCIDPAGDGVYHIDYRVIGIEDGVERWVSTHGRTTFENGQPVDFTGAALEITERKRAEAALRESEARLSAILDQLPVGVGLADQEGNITLGNRMLQQYTPLNISSRTSKQAGHWRAYTPDGQPLSPSDYPGARALRGETVVPGIDFIFTLPDGREAWTRVSAAPFHNAARERLGAVFVVQDIDREKRAEERFREFAAHSTNAFWIANAGDRTVEYLNPVFETVFGTAHNGVCQDMGRWIEVVHRDDRARVIEAFARTALGVVSVEEFRITRSDGALRWIRNTFFPIRDEQGRIRRTGGIAQDITRHEGRFVYIVDAEGTSRERLSRVLREAGYDVRAFPSGKAFLESAPALVSGCVVLDIQQPDAGGLTIPRELKARRIGLPVIVLGDAGGDVTFGVHVMKAGAVDFLPSPYQTDNLLAAVAAAAADIRQTEEADQEADHEAGWARARMAGMSEREREVLAGILAGQTNKQIGRDIGISPRTVETHRAHVMQRLGAKTVPDAVRIAASAGVQAPRRSSDGGQVTAVMKPWRGGSLRNHP</sequence>
<keyword evidence="12" id="KW-0614">Plasmid</keyword>
<dbReference type="Gene3D" id="2.10.70.100">
    <property type="match status" value="1"/>
</dbReference>
<dbReference type="Pfam" id="PF00072">
    <property type="entry name" value="Response_reg"/>
    <property type="match status" value="1"/>
</dbReference>
<dbReference type="SUPFAM" id="SSF52172">
    <property type="entry name" value="CheY-like"/>
    <property type="match status" value="1"/>
</dbReference>
<dbReference type="Gene3D" id="1.10.10.10">
    <property type="entry name" value="Winged helix-like DNA-binding domain superfamily/Winged helix DNA-binding domain"/>
    <property type="match status" value="1"/>
</dbReference>
<evidence type="ECO:0000256" key="1">
    <source>
        <dbReference type="ARBA" id="ARBA00000085"/>
    </source>
</evidence>